<sequence length="141" mass="15437">MRGTALKFALVFLMSALPFSSMGSVPPEIVELTPTNMKSLGFAYSLSRSGESTEFELEFPAAVGANLTPHSSQLETKSLGGETIQNSTLWVGTAHRYVQSKFKHTQFDISISVFFCRQPGSNSCKEFRLSSLSKLPPRAKP</sequence>
<feature type="signal peptide" evidence="1">
    <location>
        <begin position="1"/>
        <end position="23"/>
    </location>
</feature>
<keyword evidence="1" id="KW-0732">Signal</keyword>
<evidence type="ECO:0000313" key="3">
    <source>
        <dbReference type="Proteomes" id="UP000472320"/>
    </source>
</evidence>
<dbReference type="EMBL" id="WNKX01000009">
    <property type="protein sequence ID" value="MTW11763.1"/>
    <property type="molecule type" value="Genomic_DNA"/>
</dbReference>
<dbReference type="Proteomes" id="UP000472320">
    <property type="component" value="Unassembled WGS sequence"/>
</dbReference>
<gene>
    <name evidence="2" type="ORF">GM658_14245</name>
</gene>
<keyword evidence="3" id="KW-1185">Reference proteome</keyword>
<dbReference type="RefSeq" id="WP_155454712.1">
    <property type="nucleotide sequence ID" value="NZ_WNKX01000009.1"/>
</dbReference>
<evidence type="ECO:0000313" key="2">
    <source>
        <dbReference type="EMBL" id="MTW11763.1"/>
    </source>
</evidence>
<dbReference type="AlphaFoldDB" id="A0A6L6QJH2"/>
<protein>
    <submittedName>
        <fullName evidence="2">Uncharacterized protein</fullName>
    </submittedName>
</protein>
<comment type="caution">
    <text evidence="2">The sequence shown here is derived from an EMBL/GenBank/DDBJ whole genome shotgun (WGS) entry which is preliminary data.</text>
</comment>
<evidence type="ECO:0000256" key="1">
    <source>
        <dbReference type="SAM" id="SignalP"/>
    </source>
</evidence>
<accession>A0A6L6QJH2</accession>
<organism evidence="2 3">
    <name type="scientific">Massilia eburnea</name>
    <dbReference type="NCBI Taxonomy" id="1776165"/>
    <lineage>
        <taxon>Bacteria</taxon>
        <taxon>Pseudomonadati</taxon>
        <taxon>Pseudomonadota</taxon>
        <taxon>Betaproteobacteria</taxon>
        <taxon>Burkholderiales</taxon>
        <taxon>Oxalobacteraceae</taxon>
        <taxon>Telluria group</taxon>
        <taxon>Massilia</taxon>
    </lineage>
</organism>
<name>A0A6L6QJH2_9BURK</name>
<reference evidence="2 3" key="1">
    <citation type="submission" date="2019-11" db="EMBL/GenBank/DDBJ databases">
        <title>Type strains purchased from KCTC, JCM and DSMZ.</title>
        <authorList>
            <person name="Lu H."/>
        </authorList>
    </citation>
    <scope>NUCLEOTIDE SEQUENCE [LARGE SCALE GENOMIC DNA]</scope>
    <source>
        <strain evidence="2 3">JCM 31587</strain>
    </source>
</reference>
<feature type="chain" id="PRO_5027116005" evidence="1">
    <location>
        <begin position="24"/>
        <end position="141"/>
    </location>
</feature>
<proteinExistence type="predicted"/>